<dbReference type="SUPFAM" id="SSF56726">
    <property type="entry name" value="DNA topoisomerase IV, alpha subunit"/>
    <property type="match status" value="1"/>
</dbReference>
<sequence>MKYNKTNNDELYIRLKNEINSIQSRYILLERLFSTAEGINYDMPVFLQSPEGRAAFNNAVMKLVSEQFISPVGNPNTAQGLHLKYRINRSLEKKDKDLVAQIIRSIAPPATLDYYIKNPQDFLNDRVIIEIICLFLKQKNKDLITVNERAYQLFDDEKFFKGEGKNRSYGETVLKRLGLSYASIGCQETVEPFFSFQNKDFYSLAARNIYIIENKDTFWSFKRNIMDSSSKIKADMLVYGEGKKIVSSFQFIEEYEVDAQQDHFFYFGDLDPEGINIYCQLLDEYPQYKIYPFAEGYKAVLEIGMLREPVKTPKEQRVRKENIEKFIQALEESPELKKLESSVSSGVFDLSWIVMLKKHLEGGFYIPQEALSATKMKERFGTNRNDGSQT</sequence>
<proteinExistence type="predicted"/>
<evidence type="ECO:0000259" key="1">
    <source>
        <dbReference type="Pfam" id="PF09983"/>
    </source>
</evidence>
<dbReference type="GO" id="GO:0003677">
    <property type="term" value="F:DNA binding"/>
    <property type="evidence" value="ECO:0007669"/>
    <property type="project" value="InterPro"/>
</dbReference>
<dbReference type="Pfam" id="PF09983">
    <property type="entry name" value="JetD_C"/>
    <property type="match status" value="1"/>
</dbReference>
<keyword evidence="3" id="KW-1185">Reference proteome</keyword>
<dbReference type="EMBL" id="CP045798">
    <property type="protein sequence ID" value="QNB47772.1"/>
    <property type="molecule type" value="Genomic_DNA"/>
</dbReference>
<gene>
    <name evidence="2" type="ORF">BR63_16735</name>
</gene>
<evidence type="ECO:0000313" key="3">
    <source>
        <dbReference type="Proteomes" id="UP000515847"/>
    </source>
</evidence>
<dbReference type="GO" id="GO:0005694">
    <property type="term" value="C:chromosome"/>
    <property type="evidence" value="ECO:0007669"/>
    <property type="project" value="InterPro"/>
</dbReference>
<reference evidence="2 3" key="1">
    <citation type="journal article" date="2019" name="Front. Microbiol.">
        <title>Thermoanaerosceptrum fracticalcis gen. nov. sp. nov., a Novel Fumarate-Fermenting Microorganism From a Deep Fractured Carbonate Aquifer of the US Great Basin.</title>
        <authorList>
            <person name="Hamilton-Brehm S.D."/>
            <person name="Stewart L.E."/>
            <person name="Zavarin M."/>
            <person name="Caldwell M."/>
            <person name="Lawson P.A."/>
            <person name="Onstott T.C."/>
            <person name="Grzymski J."/>
            <person name="Neveux I."/>
            <person name="Lollar B.S."/>
            <person name="Russell C.E."/>
            <person name="Moser D.P."/>
        </authorList>
    </citation>
    <scope>NUCLEOTIDE SEQUENCE [LARGE SCALE GENOMIC DNA]</scope>
    <source>
        <strain evidence="2 3">DRI-13</strain>
    </source>
</reference>
<dbReference type="AlphaFoldDB" id="A0A7G6E6R8"/>
<dbReference type="InterPro" id="IPR024534">
    <property type="entry name" value="JetD_C"/>
</dbReference>
<dbReference type="InterPro" id="IPR036078">
    <property type="entry name" value="Spo11/TopoVI_A_sf"/>
</dbReference>
<name>A0A7G6E6R8_THEFR</name>
<accession>A0A7G6E6R8</accession>
<dbReference type="KEGG" id="tfr:BR63_16735"/>
<dbReference type="OrthoDB" id="9809365at2"/>
<evidence type="ECO:0000313" key="2">
    <source>
        <dbReference type="EMBL" id="QNB47772.1"/>
    </source>
</evidence>
<dbReference type="Proteomes" id="UP000515847">
    <property type="component" value="Chromosome"/>
</dbReference>
<organism evidence="2 3">
    <name type="scientific">Thermanaerosceptrum fracticalcis</name>
    <dbReference type="NCBI Taxonomy" id="1712410"/>
    <lineage>
        <taxon>Bacteria</taxon>
        <taxon>Bacillati</taxon>
        <taxon>Bacillota</taxon>
        <taxon>Clostridia</taxon>
        <taxon>Eubacteriales</taxon>
        <taxon>Peptococcaceae</taxon>
        <taxon>Thermanaerosceptrum</taxon>
    </lineage>
</organism>
<protein>
    <recommendedName>
        <fullName evidence="1">Wadjet protein JetD C-terminal domain-containing protein</fullName>
    </recommendedName>
</protein>
<feature type="domain" description="Wadjet protein JetD C-terminal" evidence="1">
    <location>
        <begin position="202"/>
        <end position="287"/>
    </location>
</feature>
<dbReference type="RefSeq" id="WP_034421047.1">
    <property type="nucleotide sequence ID" value="NZ_CP045798.1"/>
</dbReference>